<comment type="caution">
    <text evidence="3">The sequence shown here is derived from an EMBL/GenBank/DDBJ whole genome shotgun (WGS) entry which is preliminary data.</text>
</comment>
<sequence>MKAAITLLALAATALAGKEHEGGYPQSSVYVTSTEYETTTVCPITETYTQPGSTYEVTTHTTSTITVTSCAGGDCGGAAVTKTLPDTTVGTTTAVEVTYTTTCPVTETVTAPGHTYTTVYTTTSVAVTNVETIIYATVTGPDVTKTAATEIYTTLTSLCPVTETKTIEGATQVVIWTSTSTIKTVVPVTATAYESYTVTEHKSTEVFTTEICPETTYTTVSSGHTIYVTETGTETVTSTKEYVVTETIPVTATKEVDVTQVTEVSTPRVETVYPTVYITNSDTTIVTSLKPYPTTVSAPITKSVGTTPVYTPSPPPASTSDSSPVTIPAAPAPRATHAAGAVLAAVAGFFIAL</sequence>
<keyword evidence="2" id="KW-0732">Signal</keyword>
<evidence type="ECO:0000313" key="3">
    <source>
        <dbReference type="EMBL" id="KAK8028002.1"/>
    </source>
</evidence>
<protein>
    <recommendedName>
        <fullName evidence="5">Repetitive proline-rich cell wall protein</fullName>
    </recommendedName>
</protein>
<feature type="compositionally biased region" description="Low complexity" evidence="1">
    <location>
        <begin position="318"/>
        <end position="329"/>
    </location>
</feature>
<feature type="signal peptide" evidence="2">
    <location>
        <begin position="1"/>
        <end position="16"/>
    </location>
</feature>
<reference evidence="3 4" key="1">
    <citation type="submission" date="2023-01" db="EMBL/GenBank/DDBJ databases">
        <title>Analysis of 21 Apiospora genomes using comparative genomics revels a genus with tremendous synthesis potential of carbohydrate active enzymes and secondary metabolites.</title>
        <authorList>
            <person name="Sorensen T."/>
        </authorList>
    </citation>
    <scope>NUCLEOTIDE SEQUENCE [LARGE SCALE GENOMIC DNA]</scope>
    <source>
        <strain evidence="3 4">CBS 20057</strain>
    </source>
</reference>
<dbReference type="EMBL" id="JAQQWI010000007">
    <property type="protein sequence ID" value="KAK8028002.1"/>
    <property type="molecule type" value="Genomic_DNA"/>
</dbReference>
<organism evidence="3 4">
    <name type="scientific">Apiospora marii</name>
    <dbReference type="NCBI Taxonomy" id="335849"/>
    <lineage>
        <taxon>Eukaryota</taxon>
        <taxon>Fungi</taxon>
        <taxon>Dikarya</taxon>
        <taxon>Ascomycota</taxon>
        <taxon>Pezizomycotina</taxon>
        <taxon>Sordariomycetes</taxon>
        <taxon>Xylariomycetidae</taxon>
        <taxon>Amphisphaeriales</taxon>
        <taxon>Apiosporaceae</taxon>
        <taxon>Apiospora</taxon>
    </lineage>
</organism>
<dbReference type="Proteomes" id="UP001396898">
    <property type="component" value="Unassembled WGS sequence"/>
</dbReference>
<proteinExistence type="predicted"/>
<evidence type="ECO:0000256" key="2">
    <source>
        <dbReference type="SAM" id="SignalP"/>
    </source>
</evidence>
<evidence type="ECO:0008006" key="5">
    <source>
        <dbReference type="Google" id="ProtNLM"/>
    </source>
</evidence>
<gene>
    <name evidence="3" type="ORF">PG991_005058</name>
</gene>
<accession>A0ABR1SAC8</accession>
<evidence type="ECO:0000313" key="4">
    <source>
        <dbReference type="Proteomes" id="UP001396898"/>
    </source>
</evidence>
<feature type="chain" id="PRO_5046855030" description="Repetitive proline-rich cell wall protein" evidence="2">
    <location>
        <begin position="17"/>
        <end position="353"/>
    </location>
</feature>
<feature type="region of interest" description="Disordered" evidence="1">
    <location>
        <begin position="303"/>
        <end position="329"/>
    </location>
</feature>
<keyword evidence="4" id="KW-1185">Reference proteome</keyword>
<evidence type="ECO:0000256" key="1">
    <source>
        <dbReference type="SAM" id="MobiDB-lite"/>
    </source>
</evidence>
<name>A0ABR1SAC8_9PEZI</name>